<keyword evidence="4" id="KW-1185">Reference proteome</keyword>
<evidence type="ECO:0000256" key="1">
    <source>
        <dbReference type="SAM" id="MobiDB-lite"/>
    </source>
</evidence>
<sequence length="421" mass="44440">MNDLESKLSRTLNRAATQAPHAPGTLAGTVETRFRRRRRRSQALLAAAAVVVLAGGTSYALRGEDIRAVPATSATAAPAQARLTELPAPIEQVWPEAVRKIPAKLPDGRAYQALTFVDERTLLVTTEQRFEVADAVHAYDLDSGELRKIADVPVPEGTVLFASGFTIGADQVVWWTKLDDGRAQIWSAPLAGGEARIVTTHQVDGGGHESGLDGLAVAGDQVVFSINEGGVSAVPLGGGTAKPVKGGAGLHLLSWPWAGTVGMRGPEEPQFGTIRNLETGETRTALVQAGEKEMICGVTLCVGWAADGTTFQRLRDGSQEKSSPCEPSRFAPGRFCTTAVAADRRPLGVALYDTTTGRSADLGIRPQESSAPPVGKPGDPGVTGARPEVTMIETPHVEGDQPLLSYTVGDTRYVVDLRKIG</sequence>
<protein>
    <recommendedName>
        <fullName evidence="5">WD40 repeat domain-containing protein</fullName>
    </recommendedName>
</protein>
<name>A0ABW8A5E5_9ACTN</name>
<reference evidence="3 4" key="1">
    <citation type="submission" date="2024-10" db="EMBL/GenBank/DDBJ databases">
        <title>The Natural Products Discovery Center: Release of the First 8490 Sequenced Strains for Exploring Actinobacteria Biosynthetic Diversity.</title>
        <authorList>
            <person name="Kalkreuter E."/>
            <person name="Kautsar S.A."/>
            <person name="Yang D."/>
            <person name="Bader C.D."/>
            <person name="Teijaro C.N."/>
            <person name="Fluegel L."/>
            <person name="Davis C.M."/>
            <person name="Simpson J.R."/>
            <person name="Lauterbach L."/>
            <person name="Steele A.D."/>
            <person name="Gui C."/>
            <person name="Meng S."/>
            <person name="Li G."/>
            <person name="Viehrig K."/>
            <person name="Ye F."/>
            <person name="Su P."/>
            <person name="Kiefer A.F."/>
            <person name="Nichols A."/>
            <person name="Cepeda A.J."/>
            <person name="Yan W."/>
            <person name="Fan B."/>
            <person name="Jiang Y."/>
            <person name="Adhikari A."/>
            <person name="Zheng C.-J."/>
            <person name="Schuster L."/>
            <person name="Cowan T.M."/>
            <person name="Smanski M.J."/>
            <person name="Chevrette M.G."/>
            <person name="De Carvalho L.P.S."/>
            <person name="Shen B."/>
        </authorList>
    </citation>
    <scope>NUCLEOTIDE SEQUENCE [LARGE SCALE GENOMIC DNA]</scope>
    <source>
        <strain evidence="3 4">NPDC049503</strain>
    </source>
</reference>
<dbReference type="RefSeq" id="WP_397021553.1">
    <property type="nucleotide sequence ID" value="NZ_JBITMB010000004.1"/>
</dbReference>
<gene>
    <name evidence="3" type="ORF">ACIBP5_16860</name>
</gene>
<evidence type="ECO:0000313" key="3">
    <source>
        <dbReference type="EMBL" id="MFI7441628.1"/>
    </source>
</evidence>
<evidence type="ECO:0000313" key="4">
    <source>
        <dbReference type="Proteomes" id="UP001612928"/>
    </source>
</evidence>
<keyword evidence="2" id="KW-0472">Membrane</keyword>
<feature type="region of interest" description="Disordered" evidence="1">
    <location>
        <begin position="1"/>
        <end position="31"/>
    </location>
</feature>
<organism evidence="3 4">
    <name type="scientific">Nonomuraea indica</name>
    <dbReference type="NCBI Taxonomy" id="1581193"/>
    <lineage>
        <taxon>Bacteria</taxon>
        <taxon>Bacillati</taxon>
        <taxon>Actinomycetota</taxon>
        <taxon>Actinomycetes</taxon>
        <taxon>Streptosporangiales</taxon>
        <taxon>Streptosporangiaceae</taxon>
        <taxon>Nonomuraea</taxon>
    </lineage>
</organism>
<evidence type="ECO:0000256" key="2">
    <source>
        <dbReference type="SAM" id="Phobius"/>
    </source>
</evidence>
<dbReference type="Proteomes" id="UP001612928">
    <property type="component" value="Unassembled WGS sequence"/>
</dbReference>
<keyword evidence="2" id="KW-0812">Transmembrane</keyword>
<dbReference type="EMBL" id="JBITMB010000004">
    <property type="protein sequence ID" value="MFI7441628.1"/>
    <property type="molecule type" value="Genomic_DNA"/>
</dbReference>
<feature type="region of interest" description="Disordered" evidence="1">
    <location>
        <begin position="360"/>
        <end position="384"/>
    </location>
</feature>
<evidence type="ECO:0008006" key="5">
    <source>
        <dbReference type="Google" id="ProtNLM"/>
    </source>
</evidence>
<keyword evidence="2" id="KW-1133">Transmembrane helix</keyword>
<feature type="transmembrane region" description="Helical" evidence="2">
    <location>
        <begin position="43"/>
        <end position="61"/>
    </location>
</feature>
<dbReference type="SUPFAM" id="SSF63829">
    <property type="entry name" value="Calcium-dependent phosphotriesterase"/>
    <property type="match status" value="1"/>
</dbReference>
<proteinExistence type="predicted"/>
<accession>A0ABW8A5E5</accession>
<comment type="caution">
    <text evidence="3">The sequence shown here is derived from an EMBL/GenBank/DDBJ whole genome shotgun (WGS) entry which is preliminary data.</text>
</comment>